<dbReference type="PANTHER" id="PTHR30466">
    <property type="entry name" value="FLAVIN REDUCTASE"/>
    <property type="match status" value="1"/>
</dbReference>
<keyword evidence="2" id="KW-0560">Oxidoreductase</keyword>
<keyword evidence="5" id="KW-1185">Reference proteome</keyword>
<evidence type="ECO:0000256" key="1">
    <source>
        <dbReference type="ARBA" id="ARBA00008898"/>
    </source>
</evidence>
<organism evidence="4 5">
    <name type="scientific">Gordonia cholesterolivorans</name>
    <dbReference type="NCBI Taxonomy" id="559625"/>
    <lineage>
        <taxon>Bacteria</taxon>
        <taxon>Bacillati</taxon>
        <taxon>Actinomycetota</taxon>
        <taxon>Actinomycetes</taxon>
        <taxon>Mycobacteriales</taxon>
        <taxon>Gordoniaceae</taxon>
        <taxon>Gordonia</taxon>
    </lineage>
</organism>
<reference evidence="4 5" key="1">
    <citation type="journal article" date="2019" name="Int. J. Syst. Evol. Microbiol.">
        <title>The Global Catalogue of Microorganisms (GCM) 10K type strain sequencing project: providing services to taxonomists for standard genome sequencing and annotation.</title>
        <authorList>
            <consortium name="The Broad Institute Genomics Platform"/>
            <consortium name="The Broad Institute Genome Sequencing Center for Infectious Disease"/>
            <person name="Wu L."/>
            <person name="Ma J."/>
        </authorList>
    </citation>
    <scope>NUCLEOTIDE SEQUENCE [LARGE SCALE GENOMIC DNA]</scope>
    <source>
        <strain evidence="4 5">JCM 16227</strain>
    </source>
</reference>
<dbReference type="InterPro" id="IPR012349">
    <property type="entry name" value="Split_barrel_FMN-bd"/>
</dbReference>
<sequence length="166" mass="17608">MMTTAFETEPTLRATMARYPTGLVTVAAVDADGPFGLIASSFTSVSLDPPLVSVNIAATSTTLPRLSAVPQWGVSVLAADQPPVADAFRRAAPRRFDGLGWRREAGGAVLLDGAAAVFVTRPRQIVTAGDHVIAVLAVDRHSGDPTVDPLVFYRSRWHRVSALEAD</sequence>
<dbReference type="Proteomes" id="UP001501170">
    <property type="component" value="Unassembled WGS sequence"/>
</dbReference>
<evidence type="ECO:0000256" key="2">
    <source>
        <dbReference type="ARBA" id="ARBA00023002"/>
    </source>
</evidence>
<evidence type="ECO:0000313" key="4">
    <source>
        <dbReference type="EMBL" id="GAA2390477.1"/>
    </source>
</evidence>
<dbReference type="Gene3D" id="2.30.110.10">
    <property type="entry name" value="Electron Transport, Fmn-binding Protein, Chain A"/>
    <property type="match status" value="1"/>
</dbReference>
<dbReference type="SMART" id="SM00903">
    <property type="entry name" value="Flavin_Reduct"/>
    <property type="match status" value="1"/>
</dbReference>
<gene>
    <name evidence="4" type="ORF">GCM10009855_33150</name>
</gene>
<dbReference type="Pfam" id="PF01613">
    <property type="entry name" value="Flavin_Reduct"/>
    <property type="match status" value="1"/>
</dbReference>
<accession>A0ABN3HZP3</accession>
<comment type="caution">
    <text evidence="4">The sequence shown here is derived from an EMBL/GenBank/DDBJ whole genome shotgun (WGS) entry which is preliminary data.</text>
</comment>
<dbReference type="PANTHER" id="PTHR30466:SF11">
    <property type="entry name" value="FLAVIN-DEPENDENT MONOOXYGENASE, REDUCTASE SUBUNIT HSAB"/>
    <property type="match status" value="1"/>
</dbReference>
<dbReference type="SUPFAM" id="SSF50475">
    <property type="entry name" value="FMN-binding split barrel"/>
    <property type="match status" value="1"/>
</dbReference>
<proteinExistence type="inferred from homology"/>
<dbReference type="EMBL" id="BAAARB010000023">
    <property type="protein sequence ID" value="GAA2390477.1"/>
    <property type="molecule type" value="Genomic_DNA"/>
</dbReference>
<protein>
    <submittedName>
        <fullName evidence="4">Flavin reductase family protein</fullName>
    </submittedName>
</protein>
<evidence type="ECO:0000313" key="5">
    <source>
        <dbReference type="Proteomes" id="UP001501170"/>
    </source>
</evidence>
<evidence type="ECO:0000259" key="3">
    <source>
        <dbReference type="SMART" id="SM00903"/>
    </source>
</evidence>
<comment type="similarity">
    <text evidence="1">Belongs to the non-flavoprotein flavin reductase family.</text>
</comment>
<dbReference type="InterPro" id="IPR002563">
    <property type="entry name" value="Flavin_Rdtase-like_dom"/>
</dbReference>
<feature type="domain" description="Flavin reductase like" evidence="3">
    <location>
        <begin position="16"/>
        <end position="159"/>
    </location>
</feature>
<dbReference type="InterPro" id="IPR050268">
    <property type="entry name" value="NADH-dep_flavin_reductase"/>
</dbReference>
<name>A0ABN3HZP3_9ACTN</name>